<dbReference type="AlphaFoldDB" id="A0A9E2KRU9"/>
<reference evidence="1" key="1">
    <citation type="journal article" date="2021" name="PeerJ">
        <title>Extensive microbial diversity within the chicken gut microbiome revealed by metagenomics and culture.</title>
        <authorList>
            <person name="Gilroy R."/>
            <person name="Ravi A."/>
            <person name="Getino M."/>
            <person name="Pursley I."/>
            <person name="Horton D.L."/>
            <person name="Alikhan N.F."/>
            <person name="Baker D."/>
            <person name="Gharbi K."/>
            <person name="Hall N."/>
            <person name="Watson M."/>
            <person name="Adriaenssens E.M."/>
            <person name="Foster-Nyarko E."/>
            <person name="Jarju S."/>
            <person name="Secka A."/>
            <person name="Antonio M."/>
            <person name="Oren A."/>
            <person name="Chaudhuri R.R."/>
            <person name="La Ragione R."/>
            <person name="Hildebrand F."/>
            <person name="Pallen M.J."/>
        </authorList>
    </citation>
    <scope>NUCLEOTIDE SEQUENCE</scope>
    <source>
        <strain evidence="1">F6-686</strain>
    </source>
</reference>
<reference evidence="1" key="2">
    <citation type="submission" date="2021-04" db="EMBL/GenBank/DDBJ databases">
        <authorList>
            <person name="Gilroy R."/>
        </authorList>
    </citation>
    <scope>NUCLEOTIDE SEQUENCE</scope>
    <source>
        <strain evidence="1">F6-686</strain>
    </source>
</reference>
<name>A0A9E2KRU9_9LACO</name>
<dbReference type="Proteomes" id="UP000823844">
    <property type="component" value="Unassembled WGS sequence"/>
</dbReference>
<evidence type="ECO:0000313" key="2">
    <source>
        <dbReference type="Proteomes" id="UP000823844"/>
    </source>
</evidence>
<accession>A0A9E2KRU9</accession>
<organism evidence="1 2">
    <name type="scientific">Candidatus Lactobacillus pullistercoris</name>
    <dbReference type="NCBI Taxonomy" id="2838636"/>
    <lineage>
        <taxon>Bacteria</taxon>
        <taxon>Bacillati</taxon>
        <taxon>Bacillota</taxon>
        <taxon>Bacilli</taxon>
        <taxon>Lactobacillales</taxon>
        <taxon>Lactobacillaceae</taxon>
        <taxon>Lactobacillus</taxon>
    </lineage>
</organism>
<dbReference type="EMBL" id="JAHLFT010000061">
    <property type="protein sequence ID" value="MBU3828367.1"/>
    <property type="molecule type" value="Genomic_DNA"/>
</dbReference>
<evidence type="ECO:0000313" key="1">
    <source>
        <dbReference type="EMBL" id="MBU3828367.1"/>
    </source>
</evidence>
<gene>
    <name evidence="1" type="ORF">H9806_04420</name>
</gene>
<comment type="caution">
    <text evidence="1">The sequence shown here is derived from an EMBL/GenBank/DDBJ whole genome shotgun (WGS) entry which is preliminary data.</text>
</comment>
<dbReference type="Gene3D" id="3.40.630.30">
    <property type="match status" value="1"/>
</dbReference>
<sequence length="119" mass="13985">MLIQYKKDFEKTAMGLLSYLPDFKNIDNLTEEIKLNEKDNNFVLYLFRNNEGNIVGVIGTEEENNFIIVRYISLAPGFREQKYEKKVINNLQDNNPNMTISALPEYTYLLKLLKNNENK</sequence>
<protein>
    <submittedName>
        <fullName evidence="1">Reductase</fullName>
    </submittedName>
</protein>
<proteinExistence type="predicted"/>